<organism evidence="9 10">
    <name type="scientific">Ceratitis capitata</name>
    <name type="common">Mediterranean fruit fly</name>
    <name type="synonym">Tephritis capitata</name>
    <dbReference type="NCBI Taxonomy" id="7213"/>
    <lineage>
        <taxon>Eukaryota</taxon>
        <taxon>Metazoa</taxon>
        <taxon>Ecdysozoa</taxon>
        <taxon>Arthropoda</taxon>
        <taxon>Hexapoda</taxon>
        <taxon>Insecta</taxon>
        <taxon>Pterygota</taxon>
        <taxon>Neoptera</taxon>
        <taxon>Endopterygota</taxon>
        <taxon>Diptera</taxon>
        <taxon>Brachycera</taxon>
        <taxon>Muscomorpha</taxon>
        <taxon>Tephritoidea</taxon>
        <taxon>Tephritidae</taxon>
        <taxon>Ceratitis</taxon>
        <taxon>Ceratitis</taxon>
    </lineage>
</organism>
<dbReference type="PROSITE" id="PS00262">
    <property type="entry name" value="INSULIN"/>
    <property type="match status" value="1"/>
</dbReference>
<feature type="chain" id="PRO_5032614504" evidence="7">
    <location>
        <begin position="26"/>
        <end position="133"/>
    </location>
</feature>
<sequence length="133" mass="15026">MHLPKSTIFCSLIMCYILLLHSAVAKQRFCGDTLSDALDLICINGYNTLLMPPLRKRDNTEKNTANVNGDHVVDTKLTLTGRISPFFVKMHSNMLTMKRRQRSDNAATFRGIYDECCIQLCSFGELAAYCRSP</sequence>
<dbReference type="GO" id="GO:0005179">
    <property type="term" value="F:hormone activity"/>
    <property type="evidence" value="ECO:0007669"/>
    <property type="project" value="InterPro"/>
</dbReference>
<dbReference type="Gene3D" id="1.10.100.10">
    <property type="entry name" value="Insulin-like"/>
    <property type="match status" value="1"/>
</dbReference>
<dbReference type="GO" id="GO:0005576">
    <property type="term" value="C:extracellular region"/>
    <property type="evidence" value="ECO:0007669"/>
    <property type="project" value="UniProtKB-SubCell"/>
</dbReference>
<evidence type="ECO:0000313" key="9">
    <source>
        <dbReference type="EMBL" id="CAD7003685.1"/>
    </source>
</evidence>
<dbReference type="InterPro" id="IPR022352">
    <property type="entry name" value="Ins/IGF/rlx"/>
</dbReference>
<dbReference type="PANTHER" id="PTHR13647">
    <property type="entry name" value="INSULIN-LIKE PEPTIDE 2-RELATED"/>
    <property type="match status" value="1"/>
</dbReference>
<dbReference type="PANTHER" id="PTHR13647:SF4">
    <property type="entry name" value="INSULIN-LIKE PEPTIDE 1-RELATED"/>
    <property type="match status" value="1"/>
</dbReference>
<evidence type="ECO:0000256" key="7">
    <source>
        <dbReference type="SAM" id="SignalP"/>
    </source>
</evidence>
<dbReference type="InterPro" id="IPR022353">
    <property type="entry name" value="Insulin_CS"/>
</dbReference>
<reference evidence="9" key="1">
    <citation type="submission" date="2020-11" db="EMBL/GenBank/DDBJ databases">
        <authorList>
            <person name="Whitehead M."/>
        </authorList>
    </citation>
    <scope>NUCLEOTIDE SEQUENCE</scope>
    <source>
        <strain evidence="9">EGII</strain>
    </source>
</reference>
<evidence type="ECO:0000256" key="6">
    <source>
        <dbReference type="RuleBase" id="RU000406"/>
    </source>
</evidence>
<gene>
    <name evidence="9" type="ORF">CCAP1982_LOCUS12122</name>
</gene>
<keyword evidence="4 7" id="KW-0732">Signal</keyword>
<accession>A0A811V033</accession>
<evidence type="ECO:0000256" key="1">
    <source>
        <dbReference type="ARBA" id="ARBA00009034"/>
    </source>
</evidence>
<evidence type="ECO:0000313" key="10">
    <source>
        <dbReference type="Proteomes" id="UP000606786"/>
    </source>
</evidence>
<comment type="subcellular location">
    <subcellularLocation>
        <location evidence="6">Secreted</location>
    </subcellularLocation>
</comment>
<dbReference type="InterPro" id="IPR036438">
    <property type="entry name" value="Insulin-like_sf"/>
</dbReference>
<dbReference type="EMBL" id="CAJHJT010000034">
    <property type="protein sequence ID" value="CAD7003685.1"/>
    <property type="molecule type" value="Genomic_DNA"/>
</dbReference>
<name>A0A811V033_CERCA</name>
<feature type="signal peptide" evidence="7">
    <location>
        <begin position="1"/>
        <end position="25"/>
    </location>
</feature>
<evidence type="ECO:0000256" key="5">
    <source>
        <dbReference type="ARBA" id="ARBA00023157"/>
    </source>
</evidence>
<comment type="subunit">
    <text evidence="2">Heterodimer of a B chain and an A chain linked by two disulfide bonds.</text>
</comment>
<feature type="domain" description="Insulin-like" evidence="8">
    <location>
        <begin position="27"/>
        <end position="130"/>
    </location>
</feature>
<dbReference type="Pfam" id="PF00049">
    <property type="entry name" value="Insulin"/>
    <property type="match status" value="1"/>
</dbReference>
<dbReference type="SMART" id="SM00078">
    <property type="entry name" value="IlGF"/>
    <property type="match status" value="1"/>
</dbReference>
<dbReference type="Proteomes" id="UP000606786">
    <property type="component" value="Unassembled WGS sequence"/>
</dbReference>
<evidence type="ECO:0000259" key="8">
    <source>
        <dbReference type="SMART" id="SM00078"/>
    </source>
</evidence>
<keyword evidence="5" id="KW-1015">Disulfide bond</keyword>
<protein>
    <submittedName>
        <fullName evidence="9">(Mediterranean fruit fly) hypothetical protein</fullName>
    </submittedName>
</protein>
<keyword evidence="3" id="KW-0165">Cleavage on pair of basic residues</keyword>
<dbReference type="AlphaFoldDB" id="A0A811V033"/>
<dbReference type="InterPro" id="IPR016179">
    <property type="entry name" value="Insulin-like"/>
</dbReference>
<dbReference type="SUPFAM" id="SSF56994">
    <property type="entry name" value="Insulin-like"/>
    <property type="match status" value="1"/>
</dbReference>
<evidence type="ECO:0000256" key="3">
    <source>
        <dbReference type="ARBA" id="ARBA00022685"/>
    </source>
</evidence>
<proteinExistence type="inferred from homology"/>
<comment type="caution">
    <text evidence="9">The sequence shown here is derived from an EMBL/GenBank/DDBJ whole genome shotgun (WGS) entry which is preliminary data.</text>
</comment>
<dbReference type="PRINTS" id="PR00276">
    <property type="entry name" value="INSULINFAMLY"/>
</dbReference>
<keyword evidence="6" id="KW-0964">Secreted</keyword>
<comment type="similarity">
    <text evidence="1 6">Belongs to the insulin family.</text>
</comment>
<evidence type="ECO:0000256" key="4">
    <source>
        <dbReference type="ARBA" id="ARBA00022729"/>
    </source>
</evidence>
<keyword evidence="10" id="KW-1185">Reference proteome</keyword>
<evidence type="ECO:0000256" key="2">
    <source>
        <dbReference type="ARBA" id="ARBA00011207"/>
    </source>
</evidence>